<sequence>MKHFICLITLFLVFSHFTLNAQTEVYGYVKDAQTKEALPFVNVYFQGTQTGMTTDIKGFFDLVVNKKADTLVVSYIGYKTKKVPVVANKITEVEIELEQDIIALNEVIVRPGENPAFKVMRKVVENKSRYNKKKIDYYEMESYTKIEAYIDKMTSTLENRKVIQKIVATVDSIAPLRNKKGQKMIPVFFSESISRLYRRNNPDLSKEEVINSNIKGILVGENSIAQQFVGATFQEYNFYEDWMVLFEKQFVSPLANAWKLYYNYELIDSLVIDGKMHYQLEFEPKNKQNLAFIGKMLIEKDSYTLKSINANLTENTNINYLSGMQIDQEMKLFKDQSILLPEKVDVKLDVDPILGVYPGMYVQFNISYQDFTFDNPKPRDFFDVPVKILPKPAVTDNAEFWQQKRHVPLSQGNQQITTMIDDIRDIKMVKTYENLLQFALTGYFEWGKFDVGPYPYFYTFNDIEGSRFQIGGRTNELLSSKWELDAYLAYGERDNEFKYKAALTHIISRAPWRTVSYTHSYDLVQLGLKDVDPDDNPFFYASSRFGTLIKPYYSRTNQLLFKNDIRNGLSFEAGIKSASIHPDFDFGFYENTVDSTGFKNSFKTGELKFGIRYAKGEKFLIDGNRKLVVGRNPWPIFTLDYTAGIKGLLNGDFNYHQVTAGINHYIPYDGIGLGRVNFEAGKMFSTVPYPLLKVHTGNEGFFFSSAAFNLMNFYEFMSDSYVSLKYTHYFEGIILNHVPLLKKLNWRLVGIANVVYGDMSAENKALAGEEFGTEEGFFTLGDKPYIEVGYGVENILKVIRVDFYHRLTYLNNPDISKFGVKLNFQLIL</sequence>
<comment type="caution">
    <text evidence="2">The sequence shown here is derived from an EMBL/GenBank/DDBJ whole genome shotgun (WGS) entry which is preliminary data.</text>
</comment>
<evidence type="ECO:0000313" key="2">
    <source>
        <dbReference type="EMBL" id="PTB96701.1"/>
    </source>
</evidence>
<dbReference type="Pfam" id="PF18939">
    <property type="entry name" value="DUF5686"/>
    <property type="match status" value="1"/>
</dbReference>
<dbReference type="InterPro" id="IPR043741">
    <property type="entry name" value="DUF5686"/>
</dbReference>
<accession>A0A2T4DS81</accession>
<dbReference type="Proteomes" id="UP000240608">
    <property type="component" value="Unassembled WGS sequence"/>
</dbReference>
<dbReference type="AlphaFoldDB" id="A0A2T4DS81"/>
<name>A0A2T4DS81_9BACT</name>
<evidence type="ECO:0000313" key="3">
    <source>
        <dbReference type="Proteomes" id="UP000240608"/>
    </source>
</evidence>
<dbReference type="EMBL" id="PYVU01000039">
    <property type="protein sequence ID" value="PTB96701.1"/>
    <property type="molecule type" value="Genomic_DNA"/>
</dbReference>
<feature type="chain" id="PRO_5015579847" description="Carboxypeptidase-like regulatory domain-containing protein" evidence="1">
    <location>
        <begin position="22"/>
        <end position="828"/>
    </location>
</feature>
<proteinExistence type="predicted"/>
<feature type="signal peptide" evidence="1">
    <location>
        <begin position="1"/>
        <end position="21"/>
    </location>
</feature>
<dbReference type="Gene3D" id="2.60.40.1120">
    <property type="entry name" value="Carboxypeptidase-like, regulatory domain"/>
    <property type="match status" value="1"/>
</dbReference>
<dbReference type="Pfam" id="PF13715">
    <property type="entry name" value="CarbopepD_reg_2"/>
    <property type="match status" value="1"/>
</dbReference>
<evidence type="ECO:0008006" key="4">
    <source>
        <dbReference type="Google" id="ProtNLM"/>
    </source>
</evidence>
<reference evidence="2 3" key="1">
    <citation type="submission" date="2018-03" db="EMBL/GenBank/DDBJ databases">
        <title>Cross-interface Injection: A General Nanoliter Liquid Handling Method Applied to Single Cells Genome Amplification Automated Nanoliter Liquid Handling Applied to Single Cell Multiple Displacement Amplification.</title>
        <authorList>
            <person name="Yun J."/>
            <person name="Xu P."/>
            <person name="Xu J."/>
            <person name="Dai X."/>
            <person name="Wang Y."/>
            <person name="Zheng X."/>
            <person name="Cao C."/>
            <person name="Yi Q."/>
            <person name="Zhu Y."/>
            <person name="Wang L."/>
            <person name="Dong Z."/>
            <person name="Huang Y."/>
            <person name="Huang L."/>
            <person name="Du W."/>
        </authorList>
    </citation>
    <scope>NUCLEOTIDE SEQUENCE [LARGE SCALE GENOMIC DNA]</scope>
    <source>
        <strain evidence="2 3">Z-D1-2</strain>
    </source>
</reference>
<dbReference type="SUPFAM" id="SSF49464">
    <property type="entry name" value="Carboxypeptidase regulatory domain-like"/>
    <property type="match status" value="1"/>
</dbReference>
<gene>
    <name evidence="2" type="ORF">C9994_06140</name>
</gene>
<protein>
    <recommendedName>
        <fullName evidence="4">Carboxypeptidase-like regulatory domain-containing protein</fullName>
    </recommendedName>
</protein>
<keyword evidence="1" id="KW-0732">Signal</keyword>
<evidence type="ECO:0000256" key="1">
    <source>
        <dbReference type="SAM" id="SignalP"/>
    </source>
</evidence>
<dbReference type="InterPro" id="IPR008969">
    <property type="entry name" value="CarboxyPept-like_regulatory"/>
</dbReference>
<organism evidence="2 3">
    <name type="scientific">Marivirga lumbricoides</name>
    <dbReference type="NCBI Taxonomy" id="1046115"/>
    <lineage>
        <taxon>Bacteria</taxon>
        <taxon>Pseudomonadati</taxon>
        <taxon>Bacteroidota</taxon>
        <taxon>Cytophagia</taxon>
        <taxon>Cytophagales</taxon>
        <taxon>Marivirgaceae</taxon>
        <taxon>Marivirga</taxon>
    </lineage>
</organism>